<keyword evidence="2" id="KW-1185">Reference proteome</keyword>
<dbReference type="OrthoDB" id="60977at2759"/>
<dbReference type="EMBL" id="JNBS01000430">
    <property type="protein sequence ID" value="OQS05678.1"/>
    <property type="molecule type" value="Genomic_DNA"/>
</dbReference>
<protein>
    <recommendedName>
        <fullName evidence="3">Mediator complex subunit 15 KIX domain-containing protein</fullName>
    </recommendedName>
</protein>
<dbReference type="Proteomes" id="UP000243217">
    <property type="component" value="Unassembled WGS sequence"/>
</dbReference>
<proteinExistence type="predicted"/>
<evidence type="ECO:0000313" key="2">
    <source>
        <dbReference type="Proteomes" id="UP000243217"/>
    </source>
</evidence>
<name>A0A1W0A634_9STRA</name>
<organism evidence="1 2">
    <name type="scientific">Thraustotheca clavata</name>
    <dbReference type="NCBI Taxonomy" id="74557"/>
    <lineage>
        <taxon>Eukaryota</taxon>
        <taxon>Sar</taxon>
        <taxon>Stramenopiles</taxon>
        <taxon>Oomycota</taxon>
        <taxon>Saprolegniomycetes</taxon>
        <taxon>Saprolegniales</taxon>
        <taxon>Achlyaceae</taxon>
        <taxon>Thraustotheca</taxon>
    </lineage>
</organism>
<sequence length="273" mass="31454">MVVALPTRVDPLSLDQLHEDVGFDLSASTSRTVAQHRQHYVRMLCREVLKVHTMLHAPFDRRTVIDTCKSVEESIYNANIENTEAYIRQMRTRVQLIAKKGCALVRQTCEEENPTAPTTQVTQTTPIPVPSEEMTVNFQQAHIQQAICSAWIKSQRKRARFRWAQTNENKDNAYVNEVMNNARADILQSIRVLYTEPLVLYEEQLRKSLARQHRDWVAYDLSVVQELLEAIRPGSLTLANVDIATLHVQIQKLLKEKALFDYMWAMEQSTCST</sequence>
<dbReference type="AlphaFoldDB" id="A0A1W0A634"/>
<evidence type="ECO:0000313" key="1">
    <source>
        <dbReference type="EMBL" id="OQS05678.1"/>
    </source>
</evidence>
<accession>A0A1W0A634</accession>
<comment type="caution">
    <text evidence="1">The sequence shown here is derived from an EMBL/GenBank/DDBJ whole genome shotgun (WGS) entry which is preliminary data.</text>
</comment>
<reference evidence="1 2" key="1">
    <citation type="journal article" date="2014" name="Genome Biol. Evol.">
        <title>The secreted proteins of Achlya hypogyna and Thraustotheca clavata identify the ancestral oomycete secretome and reveal gene acquisitions by horizontal gene transfer.</title>
        <authorList>
            <person name="Misner I."/>
            <person name="Blouin N."/>
            <person name="Leonard G."/>
            <person name="Richards T.A."/>
            <person name="Lane C.E."/>
        </authorList>
    </citation>
    <scope>NUCLEOTIDE SEQUENCE [LARGE SCALE GENOMIC DNA]</scope>
    <source>
        <strain evidence="1 2">ATCC 34112</strain>
    </source>
</reference>
<evidence type="ECO:0008006" key="3">
    <source>
        <dbReference type="Google" id="ProtNLM"/>
    </source>
</evidence>
<gene>
    <name evidence="1" type="ORF">THRCLA_02217</name>
</gene>